<accession>A0A3E0DHD1</accession>
<dbReference type="OrthoDB" id="9808473at2"/>
<keyword evidence="2" id="KW-1185">Reference proteome</keyword>
<dbReference type="Pfam" id="PF11306">
    <property type="entry name" value="DUF3108"/>
    <property type="match status" value="1"/>
</dbReference>
<dbReference type="Proteomes" id="UP000256405">
    <property type="component" value="Unassembled WGS sequence"/>
</dbReference>
<protein>
    <submittedName>
        <fullName evidence="1">Uncharacterized protein DUF3108</fullName>
    </submittedName>
</protein>
<gene>
    <name evidence="1" type="ORF">C8N25_12393</name>
</gene>
<comment type="caution">
    <text evidence="1">The sequence shown here is derived from an EMBL/GenBank/DDBJ whole genome shotgun (WGS) entry which is preliminary data.</text>
</comment>
<name>A0A3E0DHD1_9BACT</name>
<evidence type="ECO:0000313" key="1">
    <source>
        <dbReference type="EMBL" id="REG82104.1"/>
    </source>
</evidence>
<sequence length="313" mass="36442">MKVNKQWTISKTPTTIVLESQIRNFNRLSARFFVIPLEYRPFRQVLSLKFMKRIFGSLILLLFFTLSDLSAQDPVGNVPFTFGEELSFQVSYGWLNLADAKLQVAKRPQDQNDKPHYKIDVYGKTKGAATIFGKVNDNWGTYLDVETILPSLSYRHIEEGKYRKHEFVHFDQKNKKATMKLFDKENRNLKETKDFDLPGQVQDMVSAFYYLRSKDLRDLKQGEVILIRGFFDKEIYNIKLIYEGTETLETNLGKKETYIFSPQLPKNKLFRGEFPVKVWVTKDKNKIPVKIKANLFIGSLNLDIISAKGLKNN</sequence>
<dbReference type="InterPro" id="IPR021457">
    <property type="entry name" value="DUF3108"/>
</dbReference>
<proteinExistence type="predicted"/>
<dbReference type="AlphaFoldDB" id="A0A3E0DHD1"/>
<evidence type="ECO:0000313" key="2">
    <source>
        <dbReference type="Proteomes" id="UP000256405"/>
    </source>
</evidence>
<reference evidence="1 2" key="1">
    <citation type="submission" date="2018-08" db="EMBL/GenBank/DDBJ databases">
        <title>Genomic Encyclopedia of Archaeal and Bacterial Type Strains, Phase II (KMG-II): from individual species to whole genera.</title>
        <authorList>
            <person name="Goeker M."/>
        </authorList>
    </citation>
    <scope>NUCLEOTIDE SEQUENCE [LARGE SCALE GENOMIC DNA]</scope>
    <source>
        <strain evidence="1 2">DSM 15986</strain>
    </source>
</reference>
<organism evidence="1 2">
    <name type="scientific">Algoriphagus antarcticus</name>
    <dbReference type="NCBI Taxonomy" id="238540"/>
    <lineage>
        <taxon>Bacteria</taxon>
        <taxon>Pseudomonadati</taxon>
        <taxon>Bacteroidota</taxon>
        <taxon>Cytophagia</taxon>
        <taxon>Cytophagales</taxon>
        <taxon>Cyclobacteriaceae</taxon>
        <taxon>Algoriphagus</taxon>
    </lineage>
</organism>
<dbReference type="EMBL" id="QUNF01000023">
    <property type="protein sequence ID" value="REG82104.1"/>
    <property type="molecule type" value="Genomic_DNA"/>
</dbReference>